<dbReference type="Proteomes" id="UP000053464">
    <property type="component" value="Unassembled WGS sequence"/>
</dbReference>
<dbReference type="Gene3D" id="3.40.1190.20">
    <property type="match status" value="1"/>
</dbReference>
<dbReference type="RefSeq" id="WP_047004900.1">
    <property type="nucleotide sequence ID" value="NZ_LBHB01000004.1"/>
</dbReference>
<dbReference type="STRING" id="1581420.AAW00_13145"/>
<accession>A0A0G9MNT7</accession>
<dbReference type="AlphaFoldDB" id="A0A0G9MNT7"/>
<dbReference type="InterPro" id="IPR029056">
    <property type="entry name" value="Ribokinase-like"/>
</dbReference>
<dbReference type="PANTHER" id="PTHR43320">
    <property type="entry name" value="SUGAR KINASE"/>
    <property type="match status" value="1"/>
</dbReference>
<organism evidence="5 6">
    <name type="scientific">Aurantiacibacter luteus</name>
    <dbReference type="NCBI Taxonomy" id="1581420"/>
    <lineage>
        <taxon>Bacteria</taxon>
        <taxon>Pseudomonadati</taxon>
        <taxon>Pseudomonadota</taxon>
        <taxon>Alphaproteobacteria</taxon>
        <taxon>Sphingomonadales</taxon>
        <taxon>Erythrobacteraceae</taxon>
        <taxon>Aurantiacibacter</taxon>
    </lineage>
</organism>
<dbReference type="PATRIC" id="fig|1581420.6.peg.2685"/>
<evidence type="ECO:0000256" key="1">
    <source>
        <dbReference type="ARBA" id="ARBA00010688"/>
    </source>
</evidence>
<comment type="caution">
    <text evidence="5">The sequence shown here is derived from an EMBL/GenBank/DDBJ whole genome shotgun (WGS) entry which is preliminary data.</text>
</comment>
<dbReference type="CDD" id="cd01166">
    <property type="entry name" value="KdgK"/>
    <property type="match status" value="1"/>
</dbReference>
<keyword evidence="6" id="KW-1185">Reference proteome</keyword>
<dbReference type="Pfam" id="PF00294">
    <property type="entry name" value="PfkB"/>
    <property type="match status" value="1"/>
</dbReference>
<keyword evidence="3" id="KW-0418">Kinase</keyword>
<comment type="similarity">
    <text evidence="1">Belongs to the carbohydrate kinase PfkB family.</text>
</comment>
<gene>
    <name evidence="5" type="ORF">AAW00_13145</name>
</gene>
<proteinExistence type="inferred from homology"/>
<protein>
    <recommendedName>
        <fullName evidence="4">Carbohydrate kinase PfkB domain-containing protein</fullName>
    </recommendedName>
</protein>
<dbReference type="GO" id="GO:0016301">
    <property type="term" value="F:kinase activity"/>
    <property type="evidence" value="ECO:0007669"/>
    <property type="project" value="UniProtKB-KW"/>
</dbReference>
<feature type="domain" description="Carbohydrate kinase PfkB" evidence="4">
    <location>
        <begin position="14"/>
        <end position="316"/>
    </location>
</feature>
<dbReference type="PANTHER" id="PTHR43320:SF2">
    <property type="entry name" value="2-DEHYDRO-3-DEOXYGLUCONOKINASE_2-DEHYDRO-3-DEOXYGALACTONOKINASE"/>
    <property type="match status" value="1"/>
</dbReference>
<name>A0A0G9MNT7_9SPHN</name>
<keyword evidence="2" id="KW-0808">Transferase</keyword>
<evidence type="ECO:0000313" key="5">
    <source>
        <dbReference type="EMBL" id="KLE32386.1"/>
    </source>
</evidence>
<dbReference type="SUPFAM" id="SSF53613">
    <property type="entry name" value="Ribokinase-like"/>
    <property type="match status" value="1"/>
</dbReference>
<evidence type="ECO:0000259" key="4">
    <source>
        <dbReference type="Pfam" id="PF00294"/>
    </source>
</evidence>
<reference evidence="5 6" key="1">
    <citation type="submission" date="2015-04" db="EMBL/GenBank/DDBJ databases">
        <title>The draft genome sequence of Erythrobacter luteus KA37.</title>
        <authorList>
            <person name="Zhuang L."/>
            <person name="Liu Y."/>
            <person name="Shao Z."/>
        </authorList>
    </citation>
    <scope>NUCLEOTIDE SEQUENCE [LARGE SCALE GENOMIC DNA]</scope>
    <source>
        <strain evidence="5 6">KA37</strain>
    </source>
</reference>
<evidence type="ECO:0000256" key="3">
    <source>
        <dbReference type="ARBA" id="ARBA00022777"/>
    </source>
</evidence>
<dbReference type="InterPro" id="IPR052700">
    <property type="entry name" value="Carb_kinase_PfkB-like"/>
</dbReference>
<dbReference type="InterPro" id="IPR011611">
    <property type="entry name" value="PfkB_dom"/>
</dbReference>
<evidence type="ECO:0000313" key="6">
    <source>
        <dbReference type="Proteomes" id="UP000053464"/>
    </source>
</evidence>
<dbReference type="OrthoDB" id="9776822at2"/>
<dbReference type="EMBL" id="LBHB01000004">
    <property type="protein sequence ID" value="KLE32386.1"/>
    <property type="molecule type" value="Genomic_DNA"/>
</dbReference>
<sequence length="343" mass="35669">MAGALSVDAGAAVVACFGEVLLRFSPPGGTALRDARELAVHVGGAEANVAVALSNLGLATRMISTLPESDLGTLAMKALRAERVDCSRLARGPGRMGSYFLTPAAGPQAGSVLYDREGSAFALTRNYDESALDGATHLHLSGISLAVSEAAAQATIAMARAARARGMTVSVDANYRASLWQRAGRDARPAIADLVEQADLFFGNHRDAALLLDRDFDGEGSARRRLAAQALFDRFTNLSAIASTARHVEPDGSHTIVARVDGRETFAEAAPRVLTNIVDRIGTGDAFAAGVLSGWLAAPADLPEAAERGVTLAQLKHYAEGDFTRTSAAEVAAAMQGAADVAR</sequence>
<evidence type="ECO:0000256" key="2">
    <source>
        <dbReference type="ARBA" id="ARBA00022679"/>
    </source>
</evidence>